<dbReference type="AlphaFoldDB" id="A0A1H8R0I5"/>
<protein>
    <submittedName>
        <fullName evidence="1">Putative zinc-finger</fullName>
    </submittedName>
</protein>
<dbReference type="RefSeq" id="WP_090318695.1">
    <property type="nucleotide sequence ID" value="NZ_FNOE01000011.1"/>
</dbReference>
<evidence type="ECO:0000313" key="2">
    <source>
        <dbReference type="Proteomes" id="UP000198814"/>
    </source>
</evidence>
<dbReference type="STRING" id="42354.SAMN05216333_1137"/>
<keyword evidence="1" id="KW-0862">Zinc</keyword>
<accession>A0A1H8R0I5</accession>
<dbReference type="InterPro" id="IPR041916">
    <property type="entry name" value="Anti_sigma_zinc_sf"/>
</dbReference>
<dbReference type="Gene3D" id="1.10.10.1320">
    <property type="entry name" value="Anti-sigma factor, zinc-finger domain"/>
    <property type="match status" value="1"/>
</dbReference>
<sequence length="237" mass="26847">MSSTMINVMGKNEHQKVWNLLPWYVNHSLDAVEKDRVRNHVRTCIACRIELQQQQQLFEEMQQTDLLRQVSQAAFAQLRKRIERQSIIRPFTQHNQPSEASKFPSSQPLGFVKHTALAASLLLLAMPFMLHLPAEQTAVTAEYRTLATAPENTPAHNRVRIVFADQPDSKQIGAILHSVSGRIVQGPSENGIYEIQIGNRHTRPQEVDDAIAYLRNNTQVIFAELVQGLQPAGQDIR</sequence>
<dbReference type="Proteomes" id="UP000198814">
    <property type="component" value="Unassembled WGS sequence"/>
</dbReference>
<name>A0A1H8R0I5_9PROT</name>
<dbReference type="OrthoDB" id="5958009at2"/>
<dbReference type="GO" id="GO:0008270">
    <property type="term" value="F:zinc ion binding"/>
    <property type="evidence" value="ECO:0007669"/>
    <property type="project" value="UniProtKB-KW"/>
</dbReference>
<keyword evidence="1" id="KW-0479">Metal-binding</keyword>
<organism evidence="1 2">
    <name type="scientific">Nitrosomonas oligotropha</name>
    <dbReference type="NCBI Taxonomy" id="42354"/>
    <lineage>
        <taxon>Bacteria</taxon>
        <taxon>Pseudomonadati</taxon>
        <taxon>Pseudomonadota</taxon>
        <taxon>Betaproteobacteria</taxon>
        <taxon>Nitrosomonadales</taxon>
        <taxon>Nitrosomonadaceae</taxon>
        <taxon>Nitrosomonas</taxon>
    </lineage>
</organism>
<reference evidence="2" key="1">
    <citation type="submission" date="2016-10" db="EMBL/GenBank/DDBJ databases">
        <authorList>
            <person name="Varghese N."/>
            <person name="Submissions S."/>
        </authorList>
    </citation>
    <scope>NUCLEOTIDE SEQUENCE [LARGE SCALE GENOMIC DNA]</scope>
    <source>
        <strain evidence="2">Nm76</strain>
    </source>
</reference>
<keyword evidence="2" id="KW-1185">Reference proteome</keyword>
<evidence type="ECO:0000313" key="1">
    <source>
        <dbReference type="EMBL" id="SEO60109.1"/>
    </source>
</evidence>
<proteinExistence type="predicted"/>
<dbReference type="EMBL" id="FODO01000013">
    <property type="protein sequence ID" value="SEO60109.1"/>
    <property type="molecule type" value="Genomic_DNA"/>
</dbReference>
<keyword evidence="1" id="KW-0863">Zinc-finger</keyword>
<gene>
    <name evidence="1" type="ORF">SAMN05216333_1137</name>
</gene>